<evidence type="ECO:0000256" key="1">
    <source>
        <dbReference type="ARBA" id="ARBA00004496"/>
    </source>
</evidence>
<dbReference type="InterPro" id="IPR053925">
    <property type="entry name" value="RecX_HTH_3rd"/>
</dbReference>
<name>A0A7H0VK15_9FLAO</name>
<dbReference type="AlphaFoldDB" id="A0A7H0VK15"/>
<evidence type="ECO:0000256" key="2">
    <source>
        <dbReference type="ARBA" id="ARBA00009695"/>
    </source>
</evidence>
<organism evidence="8 9">
    <name type="scientific">Croceimicrobium hydrocarbonivorans</name>
    <dbReference type="NCBI Taxonomy" id="2761580"/>
    <lineage>
        <taxon>Bacteria</taxon>
        <taxon>Pseudomonadati</taxon>
        <taxon>Bacteroidota</taxon>
        <taxon>Flavobacteriia</taxon>
        <taxon>Flavobacteriales</taxon>
        <taxon>Owenweeksiaceae</taxon>
        <taxon>Croceimicrobium</taxon>
    </lineage>
</organism>
<dbReference type="InterPro" id="IPR003783">
    <property type="entry name" value="Regulatory_RecX"/>
</dbReference>
<dbReference type="Pfam" id="PF02631">
    <property type="entry name" value="RecX_HTH2"/>
    <property type="match status" value="1"/>
</dbReference>
<dbReference type="KEGG" id="chyd:H4K34_12190"/>
<comment type="function">
    <text evidence="5">Modulates RecA activity.</text>
</comment>
<sequence>MNEAREKIRGYCLYRERSQKEVRDKLLSYGLFPEIADTLLSELIQERFVDEERFARAFVRGKYKIKKWGRIKIKQALYPHQLSAYVLKKAFSEIDPELYYQNLIALCQKRWPLSKGPNDYVRRSKLIGYLQRQGYEMDLIRDVVEAELGRD</sequence>
<evidence type="ECO:0000259" key="6">
    <source>
        <dbReference type="Pfam" id="PF02631"/>
    </source>
</evidence>
<dbReference type="Gene3D" id="1.10.10.10">
    <property type="entry name" value="Winged helix-like DNA-binding domain superfamily/Winged helix DNA-binding domain"/>
    <property type="match status" value="3"/>
</dbReference>
<dbReference type="EMBL" id="CP060139">
    <property type="protein sequence ID" value="QNR26063.1"/>
    <property type="molecule type" value="Genomic_DNA"/>
</dbReference>
<dbReference type="HAMAP" id="MF_01114">
    <property type="entry name" value="RecX"/>
    <property type="match status" value="1"/>
</dbReference>
<keyword evidence="4 5" id="KW-0963">Cytoplasm</keyword>
<dbReference type="GO" id="GO:0006282">
    <property type="term" value="P:regulation of DNA repair"/>
    <property type="evidence" value="ECO:0007669"/>
    <property type="project" value="UniProtKB-UniRule"/>
</dbReference>
<accession>A0A7H0VK15</accession>
<gene>
    <name evidence="5" type="primary">recX</name>
    <name evidence="8" type="ORF">H4K34_12190</name>
</gene>
<dbReference type="InterPro" id="IPR036388">
    <property type="entry name" value="WH-like_DNA-bd_sf"/>
</dbReference>
<evidence type="ECO:0000256" key="4">
    <source>
        <dbReference type="ARBA" id="ARBA00022490"/>
    </source>
</evidence>
<feature type="domain" description="RecX second three-helical" evidence="6">
    <location>
        <begin position="50"/>
        <end position="89"/>
    </location>
</feature>
<dbReference type="InterPro" id="IPR053924">
    <property type="entry name" value="RecX_HTH_2nd"/>
</dbReference>
<evidence type="ECO:0000256" key="3">
    <source>
        <dbReference type="ARBA" id="ARBA00018111"/>
    </source>
</evidence>
<reference evidence="8 9" key="1">
    <citation type="submission" date="2020-08" db="EMBL/GenBank/DDBJ databases">
        <title>Croceimicrobium hydrocarbonivorans gen. nov., sp. nov., a novel marine bacterium isolated from a bacterial consortium that degrades polyethylene terephthalate.</title>
        <authorList>
            <person name="Liu R."/>
        </authorList>
    </citation>
    <scope>NUCLEOTIDE SEQUENCE [LARGE SCALE GENOMIC DNA]</scope>
    <source>
        <strain evidence="8 9">A20-9</strain>
    </source>
</reference>
<keyword evidence="9" id="KW-1185">Reference proteome</keyword>
<dbReference type="Pfam" id="PF21981">
    <property type="entry name" value="RecX_HTH3"/>
    <property type="match status" value="1"/>
</dbReference>
<evidence type="ECO:0000259" key="7">
    <source>
        <dbReference type="Pfam" id="PF21981"/>
    </source>
</evidence>
<protein>
    <recommendedName>
        <fullName evidence="3 5">Regulatory protein RecX</fullName>
    </recommendedName>
</protein>
<dbReference type="PANTHER" id="PTHR33602">
    <property type="entry name" value="REGULATORY PROTEIN RECX FAMILY PROTEIN"/>
    <property type="match status" value="1"/>
</dbReference>
<dbReference type="GO" id="GO:0005737">
    <property type="term" value="C:cytoplasm"/>
    <property type="evidence" value="ECO:0007669"/>
    <property type="project" value="UniProtKB-SubCell"/>
</dbReference>
<evidence type="ECO:0000313" key="8">
    <source>
        <dbReference type="EMBL" id="QNR26063.1"/>
    </source>
</evidence>
<dbReference type="Proteomes" id="UP000516305">
    <property type="component" value="Chromosome"/>
</dbReference>
<comment type="similarity">
    <text evidence="2 5">Belongs to the RecX family.</text>
</comment>
<evidence type="ECO:0000256" key="5">
    <source>
        <dbReference type="HAMAP-Rule" id="MF_01114"/>
    </source>
</evidence>
<comment type="subcellular location">
    <subcellularLocation>
        <location evidence="1 5">Cytoplasm</location>
    </subcellularLocation>
</comment>
<dbReference type="PANTHER" id="PTHR33602:SF1">
    <property type="entry name" value="REGULATORY PROTEIN RECX FAMILY PROTEIN"/>
    <property type="match status" value="1"/>
</dbReference>
<feature type="domain" description="RecX third three-helical" evidence="7">
    <location>
        <begin position="99"/>
        <end position="144"/>
    </location>
</feature>
<proteinExistence type="inferred from homology"/>
<evidence type="ECO:0000313" key="9">
    <source>
        <dbReference type="Proteomes" id="UP000516305"/>
    </source>
</evidence>